<dbReference type="GO" id="GO:0008061">
    <property type="term" value="F:chitin binding"/>
    <property type="evidence" value="ECO:0007669"/>
    <property type="project" value="InterPro"/>
</dbReference>
<reference evidence="4 5" key="1">
    <citation type="journal article" date="2018" name="Gigascience">
        <title>Genomes of trombidid mites reveal novel predicted allergens and laterally-transferred genes associated with secondary metabolism.</title>
        <authorList>
            <person name="Dong X."/>
            <person name="Chaisiri K."/>
            <person name="Xia D."/>
            <person name="Armstrong S.D."/>
            <person name="Fang Y."/>
            <person name="Donnelly M.J."/>
            <person name="Kadowaki T."/>
            <person name="McGarry J.W."/>
            <person name="Darby A.C."/>
            <person name="Makepeace B.L."/>
        </authorList>
    </citation>
    <scope>NUCLEOTIDE SEQUENCE [LARGE SCALE GENOMIC DNA]</scope>
    <source>
        <strain evidence="4">UoL-WK</strain>
    </source>
</reference>
<keyword evidence="2" id="KW-0732">Signal</keyword>
<feature type="region of interest" description="Disordered" evidence="1">
    <location>
        <begin position="397"/>
        <end position="497"/>
    </location>
</feature>
<keyword evidence="5" id="KW-1185">Reference proteome</keyword>
<dbReference type="PANTHER" id="PTHR22933">
    <property type="entry name" value="FI18007P1-RELATED"/>
    <property type="match status" value="1"/>
</dbReference>
<dbReference type="PANTHER" id="PTHR22933:SF31">
    <property type="entry name" value="FI18007P1"/>
    <property type="match status" value="1"/>
</dbReference>
<dbReference type="Pfam" id="PF01607">
    <property type="entry name" value="CBM_14"/>
    <property type="match status" value="1"/>
</dbReference>
<evidence type="ECO:0000256" key="1">
    <source>
        <dbReference type="SAM" id="MobiDB-lite"/>
    </source>
</evidence>
<proteinExistence type="predicted"/>
<feature type="compositionally biased region" description="Polar residues" evidence="1">
    <location>
        <begin position="310"/>
        <end position="322"/>
    </location>
</feature>
<dbReference type="PROSITE" id="PS50940">
    <property type="entry name" value="CHIT_BIND_II"/>
    <property type="match status" value="1"/>
</dbReference>
<accession>A0A3S3QAT4</accession>
<feature type="compositionally biased region" description="Polar residues" evidence="1">
    <location>
        <begin position="410"/>
        <end position="449"/>
    </location>
</feature>
<feature type="chain" id="PRO_5018699518" evidence="2">
    <location>
        <begin position="21"/>
        <end position="497"/>
    </location>
</feature>
<dbReference type="SMART" id="SM00494">
    <property type="entry name" value="ChtBD2"/>
    <property type="match status" value="1"/>
</dbReference>
<dbReference type="AlphaFoldDB" id="A0A3S3QAT4"/>
<gene>
    <name evidence="4" type="ORF">B4U79_00562</name>
</gene>
<feature type="compositionally biased region" description="Low complexity" evidence="1">
    <location>
        <begin position="450"/>
        <end position="471"/>
    </location>
</feature>
<dbReference type="SUPFAM" id="SSF57625">
    <property type="entry name" value="Invertebrate chitin-binding proteins"/>
    <property type="match status" value="1"/>
</dbReference>
<dbReference type="InterPro" id="IPR036508">
    <property type="entry name" value="Chitin-bd_dom_sf"/>
</dbReference>
<dbReference type="OrthoDB" id="7426044at2759"/>
<feature type="compositionally biased region" description="Polar residues" evidence="1">
    <location>
        <begin position="64"/>
        <end position="80"/>
    </location>
</feature>
<evidence type="ECO:0000313" key="4">
    <source>
        <dbReference type="EMBL" id="RWS16951.1"/>
    </source>
</evidence>
<evidence type="ECO:0000256" key="2">
    <source>
        <dbReference type="SAM" id="SignalP"/>
    </source>
</evidence>
<feature type="compositionally biased region" description="Polar residues" evidence="1">
    <location>
        <begin position="259"/>
        <end position="268"/>
    </location>
</feature>
<feature type="compositionally biased region" description="Polar residues" evidence="1">
    <location>
        <begin position="89"/>
        <end position="110"/>
    </location>
</feature>
<evidence type="ECO:0000313" key="5">
    <source>
        <dbReference type="Proteomes" id="UP000285301"/>
    </source>
</evidence>
<feature type="region of interest" description="Disordered" evidence="1">
    <location>
        <begin position="60"/>
        <end position="149"/>
    </location>
</feature>
<feature type="signal peptide" evidence="2">
    <location>
        <begin position="1"/>
        <end position="20"/>
    </location>
</feature>
<feature type="domain" description="Chitin-binding type-2" evidence="3">
    <location>
        <begin position="158"/>
        <end position="215"/>
    </location>
</feature>
<dbReference type="Gene3D" id="2.170.140.10">
    <property type="entry name" value="Chitin binding domain"/>
    <property type="match status" value="1"/>
</dbReference>
<name>A0A3S3QAT4_9ACAR</name>
<comment type="caution">
    <text evidence="4">The sequence shown here is derived from an EMBL/GenBank/DDBJ whole genome shotgun (WGS) entry which is preliminary data.</text>
</comment>
<dbReference type="EMBL" id="NCKU01000142">
    <property type="protein sequence ID" value="RWS16951.1"/>
    <property type="molecule type" value="Genomic_DNA"/>
</dbReference>
<feature type="compositionally biased region" description="Low complexity" evidence="1">
    <location>
        <begin position="284"/>
        <end position="293"/>
    </location>
</feature>
<organism evidence="4 5">
    <name type="scientific">Dinothrombium tinctorium</name>
    <dbReference type="NCBI Taxonomy" id="1965070"/>
    <lineage>
        <taxon>Eukaryota</taxon>
        <taxon>Metazoa</taxon>
        <taxon>Ecdysozoa</taxon>
        <taxon>Arthropoda</taxon>
        <taxon>Chelicerata</taxon>
        <taxon>Arachnida</taxon>
        <taxon>Acari</taxon>
        <taxon>Acariformes</taxon>
        <taxon>Trombidiformes</taxon>
        <taxon>Prostigmata</taxon>
        <taxon>Anystina</taxon>
        <taxon>Parasitengona</taxon>
        <taxon>Trombidioidea</taxon>
        <taxon>Trombidiidae</taxon>
        <taxon>Dinothrombium</taxon>
    </lineage>
</organism>
<feature type="region of interest" description="Disordered" evidence="1">
    <location>
        <begin position="258"/>
        <end position="369"/>
    </location>
</feature>
<dbReference type="InterPro" id="IPR002557">
    <property type="entry name" value="Chitin-bd_dom"/>
</dbReference>
<dbReference type="InterPro" id="IPR052976">
    <property type="entry name" value="Scoloptoxin-like"/>
</dbReference>
<dbReference type="Proteomes" id="UP000285301">
    <property type="component" value="Unassembled WGS sequence"/>
</dbReference>
<protein>
    <submittedName>
        <fullName evidence="4">Early nodulin-75-like protein</fullName>
    </submittedName>
</protein>
<evidence type="ECO:0000259" key="3">
    <source>
        <dbReference type="PROSITE" id="PS50940"/>
    </source>
</evidence>
<dbReference type="GO" id="GO:0005576">
    <property type="term" value="C:extracellular region"/>
    <property type="evidence" value="ECO:0007669"/>
    <property type="project" value="InterPro"/>
</dbReference>
<sequence>MKCFLIKVIAVSAMLCIATANSEHREKRQIGDKYYFPGPRAQSDYTPETAAAERRAQYEDLNGYSVSTPRQQTASAQTYRPQLADAYSTPYSRPQYSNDQYRGNARSSGYNPAPKPYTKPSNQNYADVSSGPESKKLSEEEEEEQKPSKLELLLQTSKFGCSNKKDGYYADSSVNCEVFHYCVGGAKHSWMCPEGTVFHQVHLNCVPASQDICSESDKYSAQVNDFLYKPLDQKGPNNTIRYHQRFYPEQFIGEPLQSGFPQTQTYGVSPQAPAPKPSAPVRPYNEYDNSYNSNEDEYIPSTPIRPQPKPQTSSYPSFSSYQPKPAPVPPNVYKPTVVKHAPAPQPYTAPSYRAQPASEQRRPVTPANYPESYNSYAASLAAPINKPTSYNSYPAAAPASYGVSPKPVSSFPSQPNYKLQSSPNYTPTRYSSSNTFKPIASNPKSSGNTYPSSYRAYSPYSSSNYDSSESLSKPRYGNNQPLRPAGDFSGVAYEEDY</sequence>